<feature type="region of interest" description="Disordered" evidence="1">
    <location>
        <begin position="110"/>
        <end position="190"/>
    </location>
</feature>
<proteinExistence type="predicted"/>
<reference evidence="2 3" key="1">
    <citation type="journal article" date="2018" name="Nat. Ecol. Evol.">
        <title>Shark genomes provide insights into elasmobranch evolution and the origin of vertebrates.</title>
        <authorList>
            <person name="Hara Y"/>
            <person name="Yamaguchi K"/>
            <person name="Onimaru K"/>
            <person name="Kadota M"/>
            <person name="Koyanagi M"/>
            <person name="Keeley SD"/>
            <person name="Tatsumi K"/>
            <person name="Tanaka K"/>
            <person name="Motone F"/>
            <person name="Kageyama Y"/>
            <person name="Nozu R"/>
            <person name="Adachi N"/>
            <person name="Nishimura O"/>
            <person name="Nakagawa R"/>
            <person name="Tanegashima C"/>
            <person name="Kiyatake I"/>
            <person name="Matsumoto R"/>
            <person name="Murakumo K"/>
            <person name="Nishida K"/>
            <person name="Terakita A"/>
            <person name="Kuratani S"/>
            <person name="Sato K"/>
            <person name="Hyodo S Kuraku.S."/>
        </authorList>
    </citation>
    <scope>NUCLEOTIDE SEQUENCE [LARGE SCALE GENOMIC DNA]</scope>
</reference>
<gene>
    <name evidence="2" type="ORF">chiPu_0030693</name>
</gene>
<name>A0A401TVV5_CHIPU</name>
<feature type="compositionally biased region" description="Low complexity" evidence="1">
    <location>
        <begin position="37"/>
        <end position="57"/>
    </location>
</feature>
<dbReference type="EMBL" id="BEZZ01190523">
    <property type="protein sequence ID" value="GCC46783.1"/>
    <property type="molecule type" value="Genomic_DNA"/>
</dbReference>
<accession>A0A401TVV5</accession>
<comment type="caution">
    <text evidence="2">The sequence shown here is derived from an EMBL/GenBank/DDBJ whole genome shotgun (WGS) entry which is preliminary data.</text>
</comment>
<feature type="region of interest" description="Disordered" evidence="1">
    <location>
        <begin position="1"/>
        <end position="63"/>
    </location>
</feature>
<feature type="non-terminal residue" evidence="2">
    <location>
        <position position="1"/>
    </location>
</feature>
<protein>
    <submittedName>
        <fullName evidence="2">Uncharacterized protein</fullName>
    </submittedName>
</protein>
<evidence type="ECO:0000256" key="1">
    <source>
        <dbReference type="SAM" id="MobiDB-lite"/>
    </source>
</evidence>
<keyword evidence="3" id="KW-1185">Reference proteome</keyword>
<evidence type="ECO:0000313" key="3">
    <source>
        <dbReference type="Proteomes" id="UP000287033"/>
    </source>
</evidence>
<feature type="compositionally biased region" description="Basic and acidic residues" evidence="1">
    <location>
        <begin position="134"/>
        <end position="152"/>
    </location>
</feature>
<dbReference type="Proteomes" id="UP000287033">
    <property type="component" value="Unassembled WGS sequence"/>
</dbReference>
<feature type="non-terminal residue" evidence="2">
    <location>
        <position position="239"/>
    </location>
</feature>
<feature type="compositionally biased region" description="Basic and acidic residues" evidence="1">
    <location>
        <begin position="160"/>
        <end position="169"/>
    </location>
</feature>
<organism evidence="2 3">
    <name type="scientific">Chiloscyllium punctatum</name>
    <name type="common">Brownbanded bambooshark</name>
    <name type="synonym">Hemiscyllium punctatum</name>
    <dbReference type="NCBI Taxonomy" id="137246"/>
    <lineage>
        <taxon>Eukaryota</taxon>
        <taxon>Metazoa</taxon>
        <taxon>Chordata</taxon>
        <taxon>Craniata</taxon>
        <taxon>Vertebrata</taxon>
        <taxon>Chondrichthyes</taxon>
        <taxon>Elasmobranchii</taxon>
        <taxon>Galeomorphii</taxon>
        <taxon>Galeoidea</taxon>
        <taxon>Orectolobiformes</taxon>
        <taxon>Hemiscylliidae</taxon>
        <taxon>Chiloscyllium</taxon>
    </lineage>
</organism>
<feature type="compositionally biased region" description="Basic residues" evidence="1">
    <location>
        <begin position="174"/>
        <end position="190"/>
    </location>
</feature>
<dbReference type="AlphaFoldDB" id="A0A401TVV5"/>
<sequence>LAGDPGAAGRLPHHDDQDLEPVPVSAEARARSRRRGAAAGADHPAAAGPKGAARPPRLFGDRRQIWRAAPGRVARLALGCTRLLPRGAAQSSLPTLSRAAQRRVLAERDHAGDAVDGHPAQHRLRVHRAVVDPTRAEEHRDPRHRNGDDRHHPGARHRLCHDTQGDRRPPPARLPRHRAGRGPRHRARRRPVPELHAAALRALRHAVDPAAGVPHHQSAFGLPAIAGGVRDHPSRTRGS</sequence>
<evidence type="ECO:0000313" key="2">
    <source>
        <dbReference type="EMBL" id="GCC46783.1"/>
    </source>
</evidence>